<gene>
    <name evidence="1" type="ORF">BpHYR1_053397</name>
</gene>
<organism evidence="1 2">
    <name type="scientific">Brachionus plicatilis</name>
    <name type="common">Marine rotifer</name>
    <name type="synonym">Brachionus muelleri</name>
    <dbReference type="NCBI Taxonomy" id="10195"/>
    <lineage>
        <taxon>Eukaryota</taxon>
        <taxon>Metazoa</taxon>
        <taxon>Spiralia</taxon>
        <taxon>Gnathifera</taxon>
        <taxon>Rotifera</taxon>
        <taxon>Eurotatoria</taxon>
        <taxon>Monogononta</taxon>
        <taxon>Pseudotrocha</taxon>
        <taxon>Ploima</taxon>
        <taxon>Brachionidae</taxon>
        <taxon>Brachionus</taxon>
    </lineage>
</organism>
<dbReference type="EMBL" id="REGN01004851">
    <property type="protein sequence ID" value="RNA15905.1"/>
    <property type="molecule type" value="Genomic_DNA"/>
</dbReference>
<evidence type="ECO:0000313" key="1">
    <source>
        <dbReference type="EMBL" id="RNA15905.1"/>
    </source>
</evidence>
<comment type="caution">
    <text evidence="1">The sequence shown here is derived from an EMBL/GenBank/DDBJ whole genome shotgun (WGS) entry which is preliminary data.</text>
</comment>
<accession>A0A3M7QY78</accession>
<dbReference type="Proteomes" id="UP000276133">
    <property type="component" value="Unassembled WGS sequence"/>
</dbReference>
<proteinExistence type="predicted"/>
<evidence type="ECO:0000313" key="2">
    <source>
        <dbReference type="Proteomes" id="UP000276133"/>
    </source>
</evidence>
<keyword evidence="2" id="KW-1185">Reference proteome</keyword>
<sequence length="75" mass="8796">MIDELSENLNKFSMVLKFIVDPSSISCCFEVARVYCFFTSTYLYSGVTISLKIFIIFKEKKNFLCFYMIYIIGDI</sequence>
<reference evidence="1 2" key="1">
    <citation type="journal article" date="2018" name="Sci. Rep.">
        <title>Genomic signatures of local adaptation to the degree of environmental predictability in rotifers.</title>
        <authorList>
            <person name="Franch-Gras L."/>
            <person name="Hahn C."/>
            <person name="Garcia-Roger E.M."/>
            <person name="Carmona M.J."/>
            <person name="Serra M."/>
            <person name="Gomez A."/>
        </authorList>
    </citation>
    <scope>NUCLEOTIDE SEQUENCE [LARGE SCALE GENOMIC DNA]</scope>
    <source>
        <strain evidence="1">HYR1</strain>
    </source>
</reference>
<name>A0A3M7QY78_BRAPC</name>
<dbReference type="AlphaFoldDB" id="A0A3M7QY78"/>
<protein>
    <submittedName>
        <fullName evidence="1">Uncharacterized protein</fullName>
    </submittedName>
</protein>